<evidence type="ECO:0000256" key="2">
    <source>
        <dbReference type="SAM" id="MobiDB-lite"/>
    </source>
</evidence>
<reference evidence="4 5" key="1">
    <citation type="submission" date="2023-08" db="EMBL/GenBank/DDBJ databases">
        <title>Black Yeasts Isolated from many extreme environments.</title>
        <authorList>
            <person name="Coleine C."/>
            <person name="Stajich J.E."/>
            <person name="Selbmann L."/>
        </authorList>
    </citation>
    <scope>NUCLEOTIDE SEQUENCE [LARGE SCALE GENOMIC DNA]</scope>
    <source>
        <strain evidence="4 5">CCFEE 5792</strain>
    </source>
</reference>
<evidence type="ECO:0000259" key="3">
    <source>
        <dbReference type="Pfam" id="PF22693"/>
    </source>
</evidence>
<evidence type="ECO:0000256" key="1">
    <source>
        <dbReference type="SAM" id="Coils"/>
    </source>
</evidence>
<accession>A0AAV9N429</accession>
<evidence type="ECO:0000313" key="4">
    <source>
        <dbReference type="EMBL" id="KAK5048993.1"/>
    </source>
</evidence>
<feature type="coiled-coil region" evidence="1">
    <location>
        <begin position="41"/>
        <end position="68"/>
    </location>
</feature>
<keyword evidence="1" id="KW-0175">Coiled coil</keyword>
<feature type="region of interest" description="Disordered" evidence="2">
    <location>
        <begin position="421"/>
        <end position="440"/>
    </location>
</feature>
<dbReference type="GeneID" id="89973592"/>
<protein>
    <recommendedName>
        <fullName evidence="3">MACPF-like domain-containing protein</fullName>
    </recommendedName>
</protein>
<evidence type="ECO:0000313" key="5">
    <source>
        <dbReference type="Proteomes" id="UP001358417"/>
    </source>
</evidence>
<dbReference type="Pfam" id="PF22693">
    <property type="entry name" value="MACPF_1"/>
    <property type="match status" value="1"/>
</dbReference>
<dbReference type="RefSeq" id="XP_064704198.1">
    <property type="nucleotide sequence ID" value="XM_064848984.1"/>
</dbReference>
<name>A0AAV9N429_9EURO</name>
<feature type="domain" description="MACPF-like" evidence="3">
    <location>
        <begin position="364"/>
        <end position="490"/>
    </location>
</feature>
<dbReference type="AlphaFoldDB" id="A0AAV9N429"/>
<organism evidence="4 5">
    <name type="scientific">Exophiala bonariae</name>
    <dbReference type="NCBI Taxonomy" id="1690606"/>
    <lineage>
        <taxon>Eukaryota</taxon>
        <taxon>Fungi</taxon>
        <taxon>Dikarya</taxon>
        <taxon>Ascomycota</taxon>
        <taxon>Pezizomycotina</taxon>
        <taxon>Eurotiomycetes</taxon>
        <taxon>Chaetothyriomycetidae</taxon>
        <taxon>Chaetothyriales</taxon>
        <taxon>Herpotrichiellaceae</taxon>
        <taxon>Exophiala</taxon>
    </lineage>
</organism>
<dbReference type="InterPro" id="IPR054586">
    <property type="entry name" value="MACPF_1_fungal"/>
</dbReference>
<sequence>MSDLLSEEVTTHPLDGTEPNGTSTNKDVLDNLFKDGEIDPLTKLMAEKEAKEKAQKEKEEKIKKATEGMFSLNADLGKFLDMKEKLGSATEVNEFLKARGVLEKMRTDAETKVKDGELSLGTIADATGTGAGKKPTDAEKAAALLEKQKLDLSLTDRSKFEVVAADRPAGFGPKYVEIGPWDAVSDKADNPVTLKTEEWTTLLAINKAFHGFTIREEQKDIVKARRPAFVLDGPDLSQIKPEFEVFDSSSIQIKEAKTDLQRSLAENGFSSHSVQASASGGAFGVSAGISSGLFTSSSTGLATTDIEAQTEYFATYNFPRARVFMDEYSLKVSKECALVLDGLNKKYNREFRTYTEAELDAAEAELRTFSAQYGHVFATTFQLGGQLQSSKFASSLFSSKESDQRDALKASVAMSFSSTYASGSASYSNENQSHENEKERKISDLATLAWTARGGNSLLCANPPRWAGSVGTWTNWRVIEQEEVVPLYDLFGRFKEWEKIPILFKNIAQRRLEAQAVENNTWKGKIKLLIDGKRLGYNENDTDTLVVTAQPSGTGPREPVFTVLSGIITAKDKKLNNLPVDYPLILVTGDKYAPEKSKNYQIPGMWVNPSGRLKPETSTVGSYICRWSFRRTTSSGRWTPNQPDSEIKDGDQVNLFCHSIGLGSYVDYDRPPSYASRVKYHAGADQLVCHGFGDPLDGEWNQAHLFDEGKLTTEQVADTYSDDEKHATLLNMGGMLNLDAIRLVNEEKRYWDGGWRGALFTVQYVYETDIAA</sequence>
<feature type="region of interest" description="Disordered" evidence="2">
    <location>
        <begin position="1"/>
        <end position="27"/>
    </location>
</feature>
<gene>
    <name evidence="4" type="ORF">LTR84_005415</name>
</gene>
<dbReference type="EMBL" id="JAVRRD010000020">
    <property type="protein sequence ID" value="KAK5048993.1"/>
    <property type="molecule type" value="Genomic_DNA"/>
</dbReference>
<keyword evidence="5" id="KW-1185">Reference proteome</keyword>
<proteinExistence type="predicted"/>
<dbReference type="Proteomes" id="UP001358417">
    <property type="component" value="Unassembled WGS sequence"/>
</dbReference>
<comment type="caution">
    <text evidence="4">The sequence shown here is derived from an EMBL/GenBank/DDBJ whole genome shotgun (WGS) entry which is preliminary data.</text>
</comment>